<evidence type="ECO:0000313" key="13">
    <source>
        <dbReference type="EMBL" id="SFC29890.1"/>
    </source>
</evidence>
<dbReference type="PATRIC" id="fig|728005.3.peg.4471"/>
<name>A0A0F5PZB0_9HYPH</name>
<keyword evidence="10" id="KW-1003">Cell membrane</keyword>
<dbReference type="HAMAP" id="MF_00155">
    <property type="entry name" value="CtaG"/>
    <property type="match status" value="1"/>
</dbReference>
<organism evidence="13 15">
    <name type="scientific">Devosia psychrophila</name>
    <dbReference type="NCBI Taxonomy" id="728005"/>
    <lineage>
        <taxon>Bacteria</taxon>
        <taxon>Pseudomonadati</taxon>
        <taxon>Pseudomonadota</taxon>
        <taxon>Alphaproteobacteria</taxon>
        <taxon>Hyphomicrobiales</taxon>
        <taxon>Devosiaceae</taxon>
        <taxon>Devosia</taxon>
    </lineage>
</organism>
<evidence type="ECO:0000256" key="7">
    <source>
        <dbReference type="ARBA" id="ARBA00022989"/>
    </source>
</evidence>
<evidence type="ECO:0000256" key="2">
    <source>
        <dbReference type="ARBA" id="ARBA00004382"/>
    </source>
</evidence>
<dbReference type="InterPro" id="IPR007533">
    <property type="entry name" value="Cyt_c_oxidase_assmbl_CtaG"/>
</dbReference>
<feature type="transmembrane region" description="Helical" evidence="11">
    <location>
        <begin position="20"/>
        <end position="39"/>
    </location>
</feature>
<evidence type="ECO:0000256" key="11">
    <source>
        <dbReference type="SAM" id="Phobius"/>
    </source>
</evidence>
<dbReference type="EMBL" id="LAPV01000093">
    <property type="protein sequence ID" value="KKC33144.1"/>
    <property type="molecule type" value="Genomic_DNA"/>
</dbReference>
<dbReference type="STRING" id="728005.SAMN04488059_103297"/>
<keyword evidence="7 10" id="KW-1133">Transmembrane helix</keyword>
<feature type="topological domain" description="Cytoplasmic" evidence="10">
    <location>
        <begin position="1"/>
        <end position="15"/>
    </location>
</feature>
<dbReference type="GO" id="GO:0005507">
    <property type="term" value="F:copper ion binding"/>
    <property type="evidence" value="ECO:0007669"/>
    <property type="project" value="InterPro"/>
</dbReference>
<dbReference type="AlphaFoldDB" id="A0A0F5PZB0"/>
<sequence length="188" mass="20505">MADLHHSGIDPVMARRNKRVAMSGLFIAASMVGLAYASVPLYNIFCQVTGFGGTPGQATDNPKGIIDREMTVRFDSNVANDLAWNVTAAPHITDQIGAVDTVNYVATNTSDKAITGMAVFNVSPERAGVYFNKIECFCFTEQTLQPGETVDMPIVFFIDPELDDNQELDTIKEITLSYTFYASDNEGS</sequence>
<comment type="similarity">
    <text evidence="3 10">Belongs to the COX11/CtaG family.</text>
</comment>
<dbReference type="PANTHER" id="PTHR21320:SF3">
    <property type="entry name" value="CYTOCHROME C OXIDASE ASSEMBLY PROTEIN COX11, MITOCHONDRIAL-RELATED"/>
    <property type="match status" value="1"/>
</dbReference>
<dbReference type="Proteomes" id="UP000182258">
    <property type="component" value="Unassembled WGS sequence"/>
</dbReference>
<evidence type="ECO:0000256" key="1">
    <source>
        <dbReference type="ARBA" id="ARBA00004007"/>
    </source>
</evidence>
<dbReference type="FunFam" id="2.60.370.10:FF:000001">
    <property type="entry name" value="COX11 cytochrome c oxidase assembly homolog"/>
    <property type="match status" value="1"/>
</dbReference>
<dbReference type="RefSeq" id="WP_046170632.1">
    <property type="nucleotide sequence ID" value="NZ_FOMB01000003.1"/>
</dbReference>
<accession>A0A0F5PZB0</accession>
<evidence type="ECO:0000256" key="4">
    <source>
        <dbReference type="ARBA" id="ARBA00015384"/>
    </source>
</evidence>
<evidence type="ECO:0000256" key="6">
    <source>
        <dbReference type="ARBA" id="ARBA00022968"/>
    </source>
</evidence>
<keyword evidence="14" id="KW-1185">Reference proteome</keyword>
<evidence type="ECO:0000256" key="9">
    <source>
        <dbReference type="ARBA" id="ARBA00023136"/>
    </source>
</evidence>
<comment type="function">
    <text evidence="1 10">Exerts its effect at some terminal stage of cytochrome c oxidase synthesis, probably by being involved in the insertion of the copper B into subunit I.</text>
</comment>
<keyword evidence="6 10" id="KW-0735">Signal-anchor</keyword>
<proteinExistence type="inferred from homology"/>
<evidence type="ECO:0000256" key="3">
    <source>
        <dbReference type="ARBA" id="ARBA00009620"/>
    </source>
</evidence>
<evidence type="ECO:0000313" key="12">
    <source>
        <dbReference type="EMBL" id="KKC33144.1"/>
    </source>
</evidence>
<keyword evidence="10" id="KW-0997">Cell inner membrane</keyword>
<dbReference type="Gene3D" id="2.60.370.10">
    <property type="entry name" value="Ctag/Cox11"/>
    <property type="match status" value="1"/>
</dbReference>
<gene>
    <name evidence="10" type="primary">ctaG</name>
    <name evidence="13" type="ORF">SAMN04488059_103297</name>
    <name evidence="12" type="ORF">WH91_08775</name>
</gene>
<dbReference type="PANTHER" id="PTHR21320">
    <property type="entry name" value="CYTOCHROME C OXIDASE ASSEMBLY PROTEIN COX11-RELATED"/>
    <property type="match status" value="1"/>
</dbReference>
<comment type="subcellular location">
    <subcellularLocation>
        <location evidence="2 10">Cell inner membrane</location>
        <topology evidence="2 10">Single-pass type II membrane protein</topology>
        <orientation evidence="2 10">Periplasmic side</orientation>
    </subcellularLocation>
</comment>
<dbReference type="GO" id="GO:0005886">
    <property type="term" value="C:plasma membrane"/>
    <property type="evidence" value="ECO:0007669"/>
    <property type="project" value="UniProtKB-SubCell"/>
</dbReference>
<evidence type="ECO:0000256" key="10">
    <source>
        <dbReference type="HAMAP-Rule" id="MF_00155"/>
    </source>
</evidence>
<dbReference type="PIRSF" id="PIRSF005413">
    <property type="entry name" value="COX11"/>
    <property type="match status" value="1"/>
</dbReference>
<dbReference type="Proteomes" id="UP000033519">
    <property type="component" value="Unassembled WGS sequence"/>
</dbReference>
<protein>
    <recommendedName>
        <fullName evidence="4 10">Cytochrome c oxidase assembly protein CtaG</fullName>
    </recommendedName>
</protein>
<evidence type="ECO:0000256" key="8">
    <source>
        <dbReference type="ARBA" id="ARBA00023008"/>
    </source>
</evidence>
<keyword evidence="9 10" id="KW-0472">Membrane</keyword>
<evidence type="ECO:0000313" key="15">
    <source>
        <dbReference type="Proteomes" id="UP000182258"/>
    </source>
</evidence>
<dbReference type="EMBL" id="FOMB01000003">
    <property type="protein sequence ID" value="SFC29890.1"/>
    <property type="molecule type" value="Genomic_DNA"/>
</dbReference>
<reference evidence="12 14" key="1">
    <citation type="submission" date="2015-03" db="EMBL/GenBank/DDBJ databases">
        <authorList>
            <person name="Lepp D."/>
            <person name="Hassan Y.I."/>
            <person name="Li X.-Z."/>
            <person name="Zhou T."/>
        </authorList>
    </citation>
    <scope>NUCLEOTIDE SEQUENCE [LARGE SCALE GENOMIC DNA]</scope>
    <source>
        <strain evidence="12 14">Cr7-05</strain>
    </source>
</reference>
<dbReference type="InterPro" id="IPR023471">
    <property type="entry name" value="CtaG/Cox11_dom_sf"/>
</dbReference>
<evidence type="ECO:0000256" key="5">
    <source>
        <dbReference type="ARBA" id="ARBA00022692"/>
    </source>
</evidence>
<feature type="topological domain" description="Periplasmic" evidence="10">
    <location>
        <begin position="39"/>
        <end position="188"/>
    </location>
</feature>
<dbReference type="SUPFAM" id="SSF110111">
    <property type="entry name" value="Ctag/Cox11"/>
    <property type="match status" value="1"/>
</dbReference>
<dbReference type="Pfam" id="PF04442">
    <property type="entry name" value="CtaG_Cox11"/>
    <property type="match status" value="1"/>
</dbReference>
<reference evidence="13 15" key="2">
    <citation type="submission" date="2016-10" db="EMBL/GenBank/DDBJ databases">
        <authorList>
            <person name="de Groot N.N."/>
        </authorList>
    </citation>
    <scope>NUCLEOTIDE SEQUENCE [LARGE SCALE GENOMIC DNA]</scope>
    <source>
        <strain evidence="13 15">CGMCC 1.10210</strain>
    </source>
</reference>
<dbReference type="GO" id="GO:0008535">
    <property type="term" value="P:respiratory chain complex IV assembly"/>
    <property type="evidence" value="ECO:0007669"/>
    <property type="project" value="UniProtKB-UniRule"/>
</dbReference>
<evidence type="ECO:0000313" key="14">
    <source>
        <dbReference type="Proteomes" id="UP000033519"/>
    </source>
</evidence>
<keyword evidence="5 10" id="KW-0812">Transmembrane</keyword>
<keyword evidence="8 10" id="KW-0186">Copper</keyword>
<dbReference type="NCBIfam" id="NF003465">
    <property type="entry name" value="PRK05089.1"/>
    <property type="match status" value="1"/>
</dbReference>